<dbReference type="Pfam" id="PF01590">
    <property type="entry name" value="GAF"/>
    <property type="match status" value="1"/>
</dbReference>
<accession>A0A0S4QMX4</accession>
<proteinExistence type="predicted"/>
<evidence type="ECO:0000313" key="3">
    <source>
        <dbReference type="Proteomes" id="UP000198802"/>
    </source>
</evidence>
<dbReference type="InterPro" id="IPR029016">
    <property type="entry name" value="GAF-like_dom_sf"/>
</dbReference>
<sequence length="416" mass="45001">MSRRHVCLGPQSEVPEPSAAVVDLLGLLQRRTGMDLAWLGRFDGQLLVLQTMSGNPRPFGLSPGCSVRYEEVLFGQVRNASFPPLIPDTRRDPRTESSASVRELGVGAYAAMPVLDASGRLYGLLGCLNRHPRPSLGERDGRLLWLLAEFLTGYVSDLREMWEARSRTWSRIQNMIDEGDFTIAYQPIVDLRTGRPVALEALTRLENSPGPGPLFTDAADVGLGPELELAAIRRALTALPELPGGVRLAVNASPSTLLNGLVGVLLESGAPERLAVEITENEYLADDHDLLASIRTLRDHDIRIVVDDMGTCFAGLQLVLRLRPDVIKIDRFIVRGMPTDPAHQAVAAGVTTIAQAIGSRVVAEGIETTAELAAARDASLDYGQGFLLATPTPNLRTACAPTTPRPSTAMHRPPPH</sequence>
<dbReference type="InterPro" id="IPR050706">
    <property type="entry name" value="Cyclic-di-GMP_PDE-like"/>
</dbReference>
<dbReference type="PANTHER" id="PTHR33121">
    <property type="entry name" value="CYCLIC DI-GMP PHOSPHODIESTERASE PDEF"/>
    <property type="match status" value="1"/>
</dbReference>
<dbReference type="EMBL" id="FAOZ01000007">
    <property type="protein sequence ID" value="CUU56248.1"/>
    <property type="molecule type" value="Genomic_DNA"/>
</dbReference>
<dbReference type="InterPro" id="IPR035919">
    <property type="entry name" value="EAL_sf"/>
</dbReference>
<protein>
    <submittedName>
        <fullName evidence="2">EAL domain, c-di-GMP-specific phosphodiesterase class I (Or its enzymatically inactive variant)</fullName>
    </submittedName>
</protein>
<evidence type="ECO:0000259" key="1">
    <source>
        <dbReference type="PROSITE" id="PS50883"/>
    </source>
</evidence>
<dbReference type="Gene3D" id="3.30.450.40">
    <property type="match status" value="1"/>
</dbReference>
<dbReference type="SMART" id="SM00052">
    <property type="entry name" value="EAL"/>
    <property type="match status" value="1"/>
</dbReference>
<reference evidence="3" key="1">
    <citation type="submission" date="2015-11" db="EMBL/GenBank/DDBJ databases">
        <authorList>
            <person name="Varghese N."/>
        </authorList>
    </citation>
    <scope>NUCLEOTIDE SEQUENCE [LARGE SCALE GENOMIC DNA]</scope>
    <source>
        <strain evidence="3">DSM 45899</strain>
    </source>
</reference>
<dbReference type="PANTHER" id="PTHR33121:SF70">
    <property type="entry name" value="SIGNALING PROTEIN YKOW"/>
    <property type="match status" value="1"/>
</dbReference>
<dbReference type="Gene3D" id="3.20.20.450">
    <property type="entry name" value="EAL domain"/>
    <property type="match status" value="1"/>
</dbReference>
<name>A0A0S4QMX4_9ACTN</name>
<dbReference type="InterPro" id="IPR001633">
    <property type="entry name" value="EAL_dom"/>
</dbReference>
<dbReference type="Pfam" id="PF00563">
    <property type="entry name" value="EAL"/>
    <property type="match status" value="1"/>
</dbReference>
<evidence type="ECO:0000313" key="2">
    <source>
        <dbReference type="EMBL" id="CUU56248.1"/>
    </source>
</evidence>
<dbReference type="CDD" id="cd01948">
    <property type="entry name" value="EAL"/>
    <property type="match status" value="1"/>
</dbReference>
<organism evidence="2 3">
    <name type="scientific">Parafrankia irregularis</name>
    <dbReference type="NCBI Taxonomy" id="795642"/>
    <lineage>
        <taxon>Bacteria</taxon>
        <taxon>Bacillati</taxon>
        <taxon>Actinomycetota</taxon>
        <taxon>Actinomycetes</taxon>
        <taxon>Frankiales</taxon>
        <taxon>Frankiaceae</taxon>
        <taxon>Parafrankia</taxon>
    </lineage>
</organism>
<dbReference type="SUPFAM" id="SSF141868">
    <property type="entry name" value="EAL domain-like"/>
    <property type="match status" value="1"/>
</dbReference>
<dbReference type="InterPro" id="IPR003018">
    <property type="entry name" value="GAF"/>
</dbReference>
<dbReference type="AlphaFoldDB" id="A0A0S4QMX4"/>
<keyword evidence="3" id="KW-1185">Reference proteome</keyword>
<dbReference type="GO" id="GO:0071111">
    <property type="term" value="F:cyclic-guanylate-specific phosphodiesterase activity"/>
    <property type="evidence" value="ECO:0007669"/>
    <property type="project" value="InterPro"/>
</dbReference>
<feature type="domain" description="EAL" evidence="1">
    <location>
        <begin position="165"/>
        <end position="405"/>
    </location>
</feature>
<dbReference type="PROSITE" id="PS50883">
    <property type="entry name" value="EAL"/>
    <property type="match status" value="1"/>
</dbReference>
<dbReference type="SUPFAM" id="SSF55781">
    <property type="entry name" value="GAF domain-like"/>
    <property type="match status" value="1"/>
</dbReference>
<dbReference type="Proteomes" id="UP000198802">
    <property type="component" value="Unassembled WGS sequence"/>
</dbReference>
<gene>
    <name evidence="2" type="ORF">Ga0074812_107132</name>
</gene>